<accession>C3X3T5</accession>
<dbReference type="Gene3D" id="1.25.40.10">
    <property type="entry name" value="Tetratricopeptide repeat domain"/>
    <property type="match status" value="2"/>
</dbReference>
<keyword evidence="2" id="KW-1133">Transmembrane helix</keyword>
<dbReference type="InterPro" id="IPR050767">
    <property type="entry name" value="Sel1_AlgK"/>
</dbReference>
<dbReference type="AlphaFoldDB" id="C3X3T5"/>
<proteinExistence type="predicted"/>
<reference evidence="3" key="1">
    <citation type="submission" date="2011-10" db="EMBL/GenBank/DDBJ databases">
        <title>The Genome Sequence of Oxalobacter formigenes HOxBLS.</title>
        <authorList>
            <consortium name="The Broad Institute Genome Sequencing Platform"/>
            <person name="Earl A."/>
            <person name="Ward D."/>
            <person name="Feldgarden M."/>
            <person name="Gevers D."/>
            <person name="Allison M.J."/>
            <person name="Humphrey S."/>
            <person name="Young S.K."/>
            <person name="Zeng Q."/>
            <person name="Gargeya S."/>
            <person name="Fitzgerald M."/>
            <person name="Haas B."/>
            <person name="Abouelleil A."/>
            <person name="Alvarado L."/>
            <person name="Arachchi H.M."/>
            <person name="Berlin A."/>
            <person name="Brown A."/>
            <person name="Chapman S.B."/>
            <person name="Chen Z."/>
            <person name="Dunbar C."/>
            <person name="Freedman E."/>
            <person name="Gearin G."/>
            <person name="Goldberg J."/>
            <person name="Griggs A."/>
            <person name="Gujja S."/>
            <person name="Heiman D."/>
            <person name="Howarth C."/>
            <person name="Larson L."/>
            <person name="Lui A."/>
            <person name="MacDonald P.J.P."/>
            <person name="Montmayeur A."/>
            <person name="Murphy C."/>
            <person name="Neiman D."/>
            <person name="Pearson M."/>
            <person name="Priest M."/>
            <person name="Roberts A."/>
            <person name="Saif S."/>
            <person name="Shea T."/>
            <person name="Shenoy N."/>
            <person name="Sisk P."/>
            <person name="Stolte C."/>
            <person name="Sykes S."/>
            <person name="Wortman J."/>
            <person name="Nusbaum C."/>
            <person name="Birren B."/>
        </authorList>
    </citation>
    <scope>NUCLEOTIDE SEQUENCE [LARGE SCALE GENOMIC DNA]</scope>
    <source>
        <strain evidence="3">HOxBLS</strain>
    </source>
</reference>
<gene>
    <name evidence="3" type="ORF">OFAG_01024</name>
</gene>
<dbReference type="InterPro" id="IPR006597">
    <property type="entry name" value="Sel1-like"/>
</dbReference>
<comment type="caution">
    <text evidence="3">The sequence shown here is derived from an EMBL/GenBank/DDBJ whole genome shotgun (WGS) entry which is preliminary data.</text>
</comment>
<dbReference type="InterPro" id="IPR011990">
    <property type="entry name" value="TPR-like_helical_dom_sf"/>
</dbReference>
<keyword evidence="2" id="KW-0812">Transmembrane</keyword>
<name>C3X3T5_9BURK</name>
<feature type="transmembrane region" description="Helical" evidence="2">
    <location>
        <begin position="363"/>
        <end position="384"/>
    </location>
</feature>
<evidence type="ECO:0000256" key="2">
    <source>
        <dbReference type="SAM" id="Phobius"/>
    </source>
</evidence>
<dbReference type="PANTHER" id="PTHR11102">
    <property type="entry name" value="SEL-1-LIKE PROTEIN"/>
    <property type="match status" value="1"/>
</dbReference>
<dbReference type="HOGENOM" id="CLU_500421_0_0_4"/>
<sequence length="544" mass="59362">MTVIHNVIIPGPFGTAKTGEERQKIRPASGKSRPWQRIWPPASGQAKPGRQNVPPEDAPFPENRPCCIMAARNSRKHPRPTVMPPLFRPIRPIFPACLAVALACLTLPAVSPAASASNSQPSASALFAPEKGRLHPEAQTGPGHPAPNGPDAGKQSGKTARLPEKAVPSGNGRIEYERGMDCLGGRLAECDRASGLVWLERSAKAGHTPAMNELGAQYEKENRMAEARHWYEKSAAKNDPEGQYRLAGRLLENGPPDARTAREAFGLISRAAGQNHAKAQFRLAEIYRYGELAEPDAGKALFWYRRSAAQQYLPALTELADIYENGLMDQAADPLLAAQLRDAIGKTAGIPPRPKMNLPNTLAIFWDSVKPFSFLLLLLFFPLLRSRARYRQKQVESGMHLFENGQYELAAPFLMKPWISQYPEGEAMLGEMLALGRGVEKNVAKAMPHLTRPSGENGRAAYLVGALFENGDGVPPNDKEAFFWYERGAELGDGDAMNRLGILYAEGRGVKQDNDKAVGWLEKSAAAGCQNAEATLAAFRHPGR</sequence>
<dbReference type="Pfam" id="PF08238">
    <property type="entry name" value="Sel1"/>
    <property type="match status" value="8"/>
</dbReference>
<dbReference type="Proteomes" id="UP000003973">
    <property type="component" value="Unassembled WGS sequence"/>
</dbReference>
<evidence type="ECO:0000313" key="4">
    <source>
        <dbReference type="Proteomes" id="UP000003973"/>
    </source>
</evidence>
<dbReference type="PANTHER" id="PTHR11102:SF160">
    <property type="entry name" value="ERAD-ASSOCIATED E3 UBIQUITIN-PROTEIN LIGASE COMPONENT HRD3"/>
    <property type="match status" value="1"/>
</dbReference>
<evidence type="ECO:0000256" key="1">
    <source>
        <dbReference type="SAM" id="MobiDB-lite"/>
    </source>
</evidence>
<protein>
    <recommendedName>
        <fullName evidence="5">Sel1 repeat family protein</fullName>
    </recommendedName>
</protein>
<organism evidence="3 4">
    <name type="scientific">Oxalobacter paraformigenes</name>
    <dbReference type="NCBI Taxonomy" id="556268"/>
    <lineage>
        <taxon>Bacteria</taxon>
        <taxon>Pseudomonadati</taxon>
        <taxon>Pseudomonadota</taxon>
        <taxon>Betaproteobacteria</taxon>
        <taxon>Burkholderiales</taxon>
        <taxon>Oxalobacteraceae</taxon>
        <taxon>Oxalobacter</taxon>
    </lineage>
</organism>
<dbReference type="eggNOG" id="COG0790">
    <property type="taxonomic scope" value="Bacteria"/>
</dbReference>
<feature type="region of interest" description="Disordered" evidence="1">
    <location>
        <begin position="14"/>
        <end position="61"/>
    </location>
</feature>
<dbReference type="SMART" id="SM00671">
    <property type="entry name" value="SEL1"/>
    <property type="match status" value="7"/>
</dbReference>
<dbReference type="EMBL" id="ACDP02000013">
    <property type="protein sequence ID" value="EEO27871.2"/>
    <property type="molecule type" value="Genomic_DNA"/>
</dbReference>
<keyword evidence="4" id="KW-1185">Reference proteome</keyword>
<evidence type="ECO:0000313" key="3">
    <source>
        <dbReference type="EMBL" id="EEO27871.2"/>
    </source>
</evidence>
<feature type="region of interest" description="Disordered" evidence="1">
    <location>
        <begin position="133"/>
        <end position="171"/>
    </location>
</feature>
<evidence type="ECO:0008006" key="5">
    <source>
        <dbReference type="Google" id="ProtNLM"/>
    </source>
</evidence>
<keyword evidence="2" id="KW-0472">Membrane</keyword>
<dbReference type="SUPFAM" id="SSF81901">
    <property type="entry name" value="HCP-like"/>
    <property type="match status" value="3"/>
</dbReference>